<dbReference type="WormBase" id="F21F3.4">
    <property type="protein sequence ID" value="CE53703"/>
    <property type="gene ID" value="WBGene00017674"/>
</dbReference>
<evidence type="ECO:0000259" key="2">
    <source>
        <dbReference type="Pfam" id="PF15813"/>
    </source>
</evidence>
<evidence type="ECO:0000313" key="5">
    <source>
        <dbReference type="WormBase" id="F21F3.4"/>
    </source>
</evidence>
<gene>
    <name evidence="3" type="ORF">CELE_F21F3.4</name>
    <name evidence="3 5" type="ORF">F21F3.4</name>
</gene>
<evidence type="ECO:0000313" key="3">
    <source>
        <dbReference type="EMBL" id="CCD69822.2"/>
    </source>
</evidence>
<proteinExistence type="predicted"/>
<dbReference type="InterPro" id="IPR031643">
    <property type="entry name" value="DUF4708"/>
</dbReference>
<dbReference type="InParanoid" id="P91264"/>
<name>P91264_CAEEL</name>
<protein>
    <submittedName>
        <fullName evidence="3">DUF4708 domain-containing protein</fullName>
    </submittedName>
</protein>
<organism evidence="3 4">
    <name type="scientific">Caenorhabditis elegans</name>
    <dbReference type="NCBI Taxonomy" id="6239"/>
    <lineage>
        <taxon>Eukaryota</taxon>
        <taxon>Metazoa</taxon>
        <taxon>Ecdysozoa</taxon>
        <taxon>Nematoda</taxon>
        <taxon>Chromadorea</taxon>
        <taxon>Rhabditida</taxon>
        <taxon>Rhabditina</taxon>
        <taxon>Rhabditomorpha</taxon>
        <taxon>Rhabditoidea</taxon>
        <taxon>Rhabditidae</taxon>
        <taxon>Peloderinae</taxon>
        <taxon>Caenorhabditis</taxon>
    </lineage>
</organism>
<dbReference type="UCSC" id="F21F3.4">
    <property type="organism name" value="c. elegans"/>
</dbReference>
<dbReference type="eggNOG" id="KOG3815">
    <property type="taxonomic scope" value="Eukaryota"/>
</dbReference>
<dbReference type="Proteomes" id="UP000001940">
    <property type="component" value="Chromosome I"/>
</dbReference>
<dbReference type="AlphaFoldDB" id="P91264"/>
<feature type="domain" description="DUF4708" evidence="2">
    <location>
        <begin position="8"/>
        <end position="264"/>
    </location>
</feature>
<evidence type="ECO:0000256" key="1">
    <source>
        <dbReference type="SAM" id="MobiDB-lite"/>
    </source>
</evidence>
<dbReference type="PANTHER" id="PTHR28495:SF1">
    <property type="entry name" value="GENE, 17266-RELATED"/>
    <property type="match status" value="1"/>
</dbReference>
<keyword evidence="4" id="KW-1185">Reference proteome</keyword>
<dbReference type="Pfam" id="PF15813">
    <property type="entry name" value="DUF4708"/>
    <property type="match status" value="1"/>
</dbReference>
<evidence type="ECO:0000313" key="4">
    <source>
        <dbReference type="Proteomes" id="UP000001940"/>
    </source>
</evidence>
<dbReference type="EMBL" id="BX284601">
    <property type="protein sequence ID" value="CCD69822.2"/>
    <property type="molecule type" value="Genomic_DNA"/>
</dbReference>
<dbReference type="Bgee" id="WBGene00017674">
    <property type="expression patterns" value="Expressed in germ line (C elegans) and 4 other cell types or tissues"/>
</dbReference>
<accession>P91264</accession>
<dbReference type="AGR" id="WB:WBGene00017674"/>
<feature type="region of interest" description="Disordered" evidence="1">
    <location>
        <begin position="331"/>
        <end position="353"/>
    </location>
</feature>
<dbReference type="PANTHER" id="PTHR28495">
    <property type="entry name" value="HYPOTHETICAL PROTEIN LOC100359752"/>
    <property type="match status" value="1"/>
</dbReference>
<dbReference type="HOGENOM" id="CLU_726150_0_0_1"/>
<sequence>MSSSVLSVAKFDLKKMKTVYLKVDMEYDNRKNAALAILSKLSRDLLKICSNFGGCLARPQRDLCTIMLIIDSDKLENEHLVKHLKEHHMTVKMECDCDSDSIEKCLPFAIFYFMEKQKWFRIGECFVQDGFLWWKQTNLPRIQIHTHCSSEGNVYIKFSAEMIRIHPFDHWILDSDERFHDFNSGPISRRIRPRWVSCLPKLGKGRIVKIHRKIPETAPFESYDQMKSYWKKTYGYDLPPSEPEVYYDVLFHNGETMLYPLYCVLTGTPEVLENRVGKTMTSEALALFLKAFKEASIVICGSVLAPEDQDCQAVKAYLDVMSMSAINSSKLKKEEKVTRKSSGGGHEEHQKPYEIRKIYPKIPVGVKRSISSSSQSGLPIVKKARPGFSVSVD</sequence>
<reference evidence="3 4" key="1">
    <citation type="journal article" date="1998" name="Science">
        <title>Genome sequence of the nematode C. elegans: a platform for investigating biology.</title>
        <authorList>
            <consortium name="The C. elegans sequencing consortium"/>
            <person name="Sulson J.E."/>
            <person name="Waterston R."/>
        </authorList>
    </citation>
    <scope>NUCLEOTIDE SEQUENCE [LARGE SCALE GENOMIC DNA]</scope>
    <source>
        <strain evidence="3 4">Bristol N2</strain>
    </source>
</reference>
<dbReference type="OrthoDB" id="5776370at2759"/>